<feature type="domain" description="SCP" evidence="3">
    <location>
        <begin position="16"/>
        <end position="154"/>
    </location>
</feature>
<gene>
    <name evidence="5" type="primary">LOC135194100</name>
</gene>
<organism evidence="4 5">
    <name type="scientific">Vanessa tameamea</name>
    <name type="common">Kamehameha butterfly</name>
    <dbReference type="NCBI Taxonomy" id="334116"/>
    <lineage>
        <taxon>Eukaryota</taxon>
        <taxon>Metazoa</taxon>
        <taxon>Ecdysozoa</taxon>
        <taxon>Arthropoda</taxon>
        <taxon>Hexapoda</taxon>
        <taxon>Insecta</taxon>
        <taxon>Pterygota</taxon>
        <taxon>Neoptera</taxon>
        <taxon>Endopterygota</taxon>
        <taxon>Lepidoptera</taxon>
        <taxon>Glossata</taxon>
        <taxon>Ditrysia</taxon>
        <taxon>Papilionoidea</taxon>
        <taxon>Nymphalidae</taxon>
        <taxon>Nymphalinae</taxon>
        <taxon>Vanessa</taxon>
    </lineage>
</organism>
<dbReference type="GeneID" id="135194100"/>
<dbReference type="Proteomes" id="UP001652626">
    <property type="component" value="Chromosome 24"/>
</dbReference>
<protein>
    <submittedName>
        <fullName evidence="5">Venom allergen 3-like</fullName>
    </submittedName>
</protein>
<dbReference type="SUPFAM" id="SSF55797">
    <property type="entry name" value="PR-1-like"/>
    <property type="match status" value="1"/>
</dbReference>
<dbReference type="SMART" id="SM00198">
    <property type="entry name" value="SCP"/>
    <property type="match status" value="1"/>
</dbReference>
<evidence type="ECO:0000313" key="5">
    <source>
        <dbReference type="RefSeq" id="XP_064074791.1"/>
    </source>
</evidence>
<evidence type="ECO:0000256" key="1">
    <source>
        <dbReference type="ARBA" id="ARBA00004613"/>
    </source>
</evidence>
<name>A0ABM4AU33_VANTA</name>
<sequence>MGPTCSGAADVSVTPDFAQMILDIINRIRSKVAAGTAKGKDGINLPKGYGIYRLNWDEELATFAQVWANQCILKSDLCRDSKRFPKVGQTLGMSRFTIDDWQPLHSSNYLNSSTLTQDKVKYAITAVLKAWYGTRADITPEDIILNDDRHNNATLLMNTNEVFDRYDALKRDEESLS</sequence>
<accession>A0ABM4AU33</accession>
<evidence type="ECO:0000256" key="2">
    <source>
        <dbReference type="ARBA" id="ARBA00022525"/>
    </source>
</evidence>
<keyword evidence="2" id="KW-0964">Secreted</keyword>
<dbReference type="Pfam" id="PF00188">
    <property type="entry name" value="CAP"/>
    <property type="match status" value="1"/>
</dbReference>
<dbReference type="InterPro" id="IPR014044">
    <property type="entry name" value="CAP_dom"/>
</dbReference>
<comment type="subcellular location">
    <subcellularLocation>
        <location evidence="1">Secreted</location>
    </subcellularLocation>
</comment>
<dbReference type="Gene3D" id="3.40.33.10">
    <property type="entry name" value="CAP"/>
    <property type="match status" value="1"/>
</dbReference>
<dbReference type="RefSeq" id="XP_064074791.1">
    <property type="nucleotide sequence ID" value="XM_064218721.1"/>
</dbReference>
<dbReference type="CDD" id="cd05380">
    <property type="entry name" value="CAP_euk"/>
    <property type="match status" value="1"/>
</dbReference>
<evidence type="ECO:0000259" key="3">
    <source>
        <dbReference type="SMART" id="SM00198"/>
    </source>
</evidence>
<keyword evidence="4" id="KW-1185">Reference proteome</keyword>
<proteinExistence type="predicted"/>
<dbReference type="InterPro" id="IPR035940">
    <property type="entry name" value="CAP_sf"/>
</dbReference>
<evidence type="ECO:0000313" key="4">
    <source>
        <dbReference type="Proteomes" id="UP001652626"/>
    </source>
</evidence>
<reference evidence="5" key="1">
    <citation type="submission" date="2025-08" db="UniProtKB">
        <authorList>
            <consortium name="RefSeq"/>
        </authorList>
    </citation>
    <scope>IDENTIFICATION</scope>
    <source>
        <tissue evidence="5">Whole body</tissue>
    </source>
</reference>